<dbReference type="EMBL" id="LK052888">
    <property type="protein sequence ID" value="CDR39277.1"/>
    <property type="molecule type" value="Genomic_DNA"/>
</dbReference>
<dbReference type="SUPFAM" id="SSF57701">
    <property type="entry name" value="Zn2/Cys6 DNA-binding domain"/>
    <property type="match status" value="1"/>
</dbReference>
<evidence type="ECO:0000256" key="3">
    <source>
        <dbReference type="ARBA" id="ARBA00022833"/>
    </source>
</evidence>
<dbReference type="GO" id="GO:0008270">
    <property type="term" value="F:zinc ion binding"/>
    <property type="evidence" value="ECO:0007669"/>
    <property type="project" value="InterPro"/>
</dbReference>
<dbReference type="GO" id="GO:0045944">
    <property type="term" value="P:positive regulation of transcription by RNA polymerase II"/>
    <property type="evidence" value="ECO:0007669"/>
    <property type="project" value="TreeGrafter"/>
</dbReference>
<organism evidence="10">
    <name type="scientific">Cyberlindnera fabianii</name>
    <name type="common">Yeast</name>
    <name type="synonym">Hansenula fabianii</name>
    <dbReference type="NCBI Taxonomy" id="36022"/>
    <lineage>
        <taxon>Eukaryota</taxon>
        <taxon>Fungi</taxon>
        <taxon>Dikarya</taxon>
        <taxon>Ascomycota</taxon>
        <taxon>Saccharomycotina</taxon>
        <taxon>Saccharomycetes</taxon>
        <taxon>Phaffomycetales</taxon>
        <taxon>Phaffomycetaceae</taxon>
        <taxon>Cyberlindnera</taxon>
    </lineage>
</organism>
<comment type="subcellular location">
    <subcellularLocation>
        <location evidence="1">Nucleus</location>
    </subcellularLocation>
</comment>
<name>A0A061ANT4_CYBFA</name>
<evidence type="ECO:0000256" key="7">
    <source>
        <dbReference type="ARBA" id="ARBA00023242"/>
    </source>
</evidence>
<dbReference type="Pfam" id="PF04082">
    <property type="entry name" value="Fungal_trans"/>
    <property type="match status" value="1"/>
</dbReference>
<evidence type="ECO:0000256" key="5">
    <source>
        <dbReference type="ARBA" id="ARBA00023125"/>
    </source>
</evidence>
<dbReference type="PANTHER" id="PTHR47782">
    <property type="entry name" value="ZN(II)2CYS6 TRANSCRIPTION FACTOR (EUROFUNG)-RELATED"/>
    <property type="match status" value="1"/>
</dbReference>
<dbReference type="InterPro" id="IPR001138">
    <property type="entry name" value="Zn2Cys6_DnaBD"/>
</dbReference>
<proteinExistence type="predicted"/>
<keyword evidence="4" id="KW-0805">Transcription regulation</keyword>
<dbReference type="VEuPathDB" id="FungiDB:BON22_4548"/>
<evidence type="ECO:0000256" key="8">
    <source>
        <dbReference type="SAM" id="MobiDB-lite"/>
    </source>
</evidence>
<evidence type="ECO:0000256" key="4">
    <source>
        <dbReference type="ARBA" id="ARBA00023015"/>
    </source>
</evidence>
<accession>A0A061ANT4</accession>
<dbReference type="PROSITE" id="PS00463">
    <property type="entry name" value="ZN2_CY6_FUNGAL_1"/>
    <property type="match status" value="1"/>
</dbReference>
<dbReference type="InterPro" id="IPR007219">
    <property type="entry name" value="XnlR_reg_dom"/>
</dbReference>
<protein>
    <submittedName>
        <fullName evidence="10">CYFA0S03e01640g1_1</fullName>
    </submittedName>
</protein>
<dbReference type="InterPro" id="IPR052202">
    <property type="entry name" value="Yeast_MetPath_Reg"/>
</dbReference>
<dbReference type="PhylomeDB" id="A0A061ANT4"/>
<dbReference type="InterPro" id="IPR036864">
    <property type="entry name" value="Zn2-C6_fun-type_DNA-bd_sf"/>
</dbReference>
<gene>
    <name evidence="10" type="ORF">CYFA0S_03e01640g</name>
</gene>
<dbReference type="CDD" id="cd00067">
    <property type="entry name" value="GAL4"/>
    <property type="match status" value="1"/>
</dbReference>
<dbReference type="PROSITE" id="PS50048">
    <property type="entry name" value="ZN2_CY6_FUNGAL_2"/>
    <property type="match status" value="1"/>
</dbReference>
<dbReference type="PANTHER" id="PTHR47782:SF7">
    <property type="entry name" value="PROTEIN STB5"/>
    <property type="match status" value="1"/>
</dbReference>
<dbReference type="GO" id="GO:0005634">
    <property type="term" value="C:nucleus"/>
    <property type="evidence" value="ECO:0007669"/>
    <property type="project" value="UniProtKB-SubCell"/>
</dbReference>
<evidence type="ECO:0000259" key="9">
    <source>
        <dbReference type="PROSITE" id="PS50048"/>
    </source>
</evidence>
<dbReference type="SMART" id="SM00066">
    <property type="entry name" value="GAL4"/>
    <property type="match status" value="1"/>
</dbReference>
<dbReference type="OrthoDB" id="189997at2759"/>
<keyword evidence="5" id="KW-0238">DNA-binding</keyword>
<evidence type="ECO:0000256" key="2">
    <source>
        <dbReference type="ARBA" id="ARBA00022723"/>
    </source>
</evidence>
<dbReference type="SMART" id="SM00906">
    <property type="entry name" value="Fungal_trans"/>
    <property type="match status" value="1"/>
</dbReference>
<dbReference type="Pfam" id="PF00172">
    <property type="entry name" value="Zn_clus"/>
    <property type="match status" value="1"/>
</dbReference>
<feature type="compositionally biased region" description="Low complexity" evidence="8">
    <location>
        <begin position="14"/>
        <end position="30"/>
    </location>
</feature>
<dbReference type="AlphaFoldDB" id="A0A061ANT4"/>
<keyword evidence="2" id="KW-0479">Metal-binding</keyword>
<dbReference type="GO" id="GO:0006351">
    <property type="term" value="P:DNA-templated transcription"/>
    <property type="evidence" value="ECO:0007669"/>
    <property type="project" value="InterPro"/>
</dbReference>
<evidence type="ECO:0000256" key="1">
    <source>
        <dbReference type="ARBA" id="ARBA00004123"/>
    </source>
</evidence>
<reference evidence="10" key="1">
    <citation type="journal article" date="2014" name="Genome Announc.">
        <title>Genome sequence of the yeast Cyberlindnera fabianii (Hansenula fabianii).</title>
        <authorList>
            <person name="Freel K.C."/>
            <person name="Sarilar V."/>
            <person name="Neuveglise C."/>
            <person name="Devillers H."/>
            <person name="Friedrich A."/>
            <person name="Schacherer J."/>
        </authorList>
    </citation>
    <scope>NUCLEOTIDE SEQUENCE</scope>
    <source>
        <strain evidence="10">YJS4271</strain>
    </source>
</reference>
<evidence type="ECO:0000313" key="10">
    <source>
        <dbReference type="EMBL" id="CDR39277.1"/>
    </source>
</evidence>
<feature type="domain" description="Zn(2)-C6 fungal-type" evidence="9">
    <location>
        <begin position="66"/>
        <end position="96"/>
    </location>
</feature>
<keyword evidence="7" id="KW-0539">Nucleus</keyword>
<dbReference type="GO" id="GO:0043565">
    <property type="term" value="F:sequence-specific DNA binding"/>
    <property type="evidence" value="ECO:0007669"/>
    <property type="project" value="TreeGrafter"/>
</dbReference>
<dbReference type="GO" id="GO:0000981">
    <property type="term" value="F:DNA-binding transcription factor activity, RNA polymerase II-specific"/>
    <property type="evidence" value="ECO:0007669"/>
    <property type="project" value="InterPro"/>
</dbReference>
<feature type="region of interest" description="Disordered" evidence="8">
    <location>
        <begin position="162"/>
        <end position="198"/>
    </location>
</feature>
<feature type="region of interest" description="Disordered" evidence="8">
    <location>
        <begin position="1"/>
        <end position="64"/>
    </location>
</feature>
<dbReference type="Gene3D" id="4.10.240.10">
    <property type="entry name" value="Zn(2)-C6 fungal-type DNA-binding domain"/>
    <property type="match status" value="1"/>
</dbReference>
<keyword evidence="3" id="KW-0862">Zinc</keyword>
<evidence type="ECO:0000256" key="6">
    <source>
        <dbReference type="ARBA" id="ARBA00023163"/>
    </source>
</evidence>
<dbReference type="CDD" id="cd12148">
    <property type="entry name" value="fungal_TF_MHR"/>
    <property type="match status" value="1"/>
</dbReference>
<sequence length="659" mass="74216">MSLHSLLHHDERLSSTSSTSSVLSSTSTNHTSHHPESPSHEQDGSVHSAEEDEGNNNGNVERHSYSCKRCRRLKKKCSRTKPECQNCGKAREKCEYVPRAPRRKKSEILRSMEMTETSPVQQRPLPPLTQHAHQTYHLQQAQLPSLSQLNFTRDDSRQVTAFSTFDKQRPQLPPLPSLPTRSQMQPPPTTITNGGGAQPHPVTSLHNKLLSIPQIIPGHSQTSNVTSPLSTITNDLLTRCVDRFFEDYAKTYPFLNHTTFCHTHNPLAHSFASGSHFDVNMTVLLGYVALSKVRKVPDDPVLRDALLSRAFDNAEIVSDESIEGIKKLLYYGMFTLMRKDGDTSWYVAGLIDRMVVALGLNEGKVGLDEDTKRVFWSCYNFDRVVSVALGRPAGLLDKDIDVPLLSPMGGEDEDLIKMLRAVSSLRRVEGMIMSDVHSPGALKTETGALRTAEDRSQVLQRLRMEIEAWYNNTSLLSCADRKVSLTSCTTSWYSAVYYTLLSLLYRPSFLVPSPPAETLQLLGKCTLQGASFQYNLHTLHQLPMHWVQLNRWLTHCTTLIYCICHTYVDVVETKAEISFCMELLEYFAMEWSVAAELLDVFRKLNIVAYDLRVNQGEMAHGADTSAMFKKIGEEYCDVLIRNGYTMKFDQPVLKGIRGA</sequence>
<keyword evidence="6" id="KW-0804">Transcription</keyword>
<feature type="compositionally biased region" description="Basic and acidic residues" evidence="8">
    <location>
        <begin position="33"/>
        <end position="44"/>
    </location>
</feature>